<dbReference type="AlphaFoldDB" id="A0A516R1P5"/>
<proteinExistence type="predicted"/>
<organism evidence="1 2">
    <name type="scientific">Streptomyces spectabilis</name>
    <dbReference type="NCBI Taxonomy" id="68270"/>
    <lineage>
        <taxon>Bacteria</taxon>
        <taxon>Bacillati</taxon>
        <taxon>Actinomycetota</taxon>
        <taxon>Actinomycetes</taxon>
        <taxon>Kitasatosporales</taxon>
        <taxon>Streptomycetaceae</taxon>
        <taxon>Streptomyces</taxon>
    </lineage>
</organism>
<protein>
    <submittedName>
        <fullName evidence="1">Uncharacterized protein</fullName>
    </submittedName>
</protein>
<name>A0A516R1P5_STRST</name>
<dbReference type="Proteomes" id="UP000316806">
    <property type="component" value="Chromosome"/>
</dbReference>
<sequence length="114" mass="12276">MSLPCVTNEKQQRGLRNVHADFTRQIVRMADGVQQAAEILGIGPKTVRAHERAGGLVMALYLGRHTEKVDADGRVYGETGQGEDSDDQLEADCGWFKISPGNKGRRGAAATVPA</sequence>
<dbReference type="RefSeq" id="WP_144001157.1">
    <property type="nucleotide sequence ID" value="NZ_CP040916.1"/>
</dbReference>
<evidence type="ECO:0000313" key="2">
    <source>
        <dbReference type="Proteomes" id="UP000316806"/>
    </source>
</evidence>
<gene>
    <name evidence="1" type="ORF">FH965_02565</name>
</gene>
<accession>A0A516R1P5</accession>
<reference evidence="1 2" key="1">
    <citation type="journal article" date="2019" name="J. Ind. Microbiol. Biotechnol.">
        <title>The complete genomic sequence of Streptomyces spectabilis NRRL-2792 and identification of secondary metabolite biosynthetic gene clusters.</title>
        <authorList>
            <person name="Sinha A."/>
            <person name="Phillips-Salemka S."/>
            <person name="Niraula T.A."/>
            <person name="Short K.A."/>
            <person name="Niraula N.P."/>
        </authorList>
    </citation>
    <scope>NUCLEOTIDE SEQUENCE [LARGE SCALE GENOMIC DNA]</scope>
    <source>
        <strain evidence="1 2">NRRL 2792</strain>
    </source>
</reference>
<evidence type="ECO:0000313" key="1">
    <source>
        <dbReference type="EMBL" id="QDQ09579.1"/>
    </source>
</evidence>
<dbReference type="EMBL" id="CP040916">
    <property type="protein sequence ID" value="QDQ09579.1"/>
    <property type="molecule type" value="Genomic_DNA"/>
</dbReference>